<name>A0A3A1XYH8_9GAMM</name>
<reference evidence="5 6" key="1">
    <citation type="submission" date="2017-08" db="EMBL/GenBank/DDBJ databases">
        <title>Reclassification of Bisgaard taxon 37 and 44.</title>
        <authorList>
            <person name="Christensen H."/>
        </authorList>
    </citation>
    <scope>NUCLEOTIDE SEQUENCE [LARGE SCALE GENOMIC DNA]</scope>
    <source>
        <strain evidence="5 6">B96_3</strain>
    </source>
</reference>
<feature type="domain" description="TNase-like" evidence="4">
    <location>
        <begin position="60"/>
        <end position="188"/>
    </location>
</feature>
<dbReference type="Pfam" id="PF00565">
    <property type="entry name" value="SNase"/>
    <property type="match status" value="1"/>
</dbReference>
<dbReference type="AlphaFoldDB" id="A0A3A1XYH8"/>
<organism evidence="5 6">
    <name type="scientific">Psittacicella hinzii</name>
    <dbReference type="NCBI Taxonomy" id="2028575"/>
    <lineage>
        <taxon>Bacteria</taxon>
        <taxon>Pseudomonadati</taxon>
        <taxon>Pseudomonadota</taxon>
        <taxon>Gammaproteobacteria</taxon>
        <taxon>Pasteurellales</taxon>
        <taxon>Psittacicellaceae</taxon>
        <taxon>Psittacicella</taxon>
    </lineage>
</organism>
<dbReference type="PANTHER" id="PTHR12302:SF3">
    <property type="entry name" value="SERINE_THREONINE-PROTEIN KINASE 31"/>
    <property type="match status" value="1"/>
</dbReference>
<keyword evidence="1" id="KW-0540">Nuclease</keyword>
<protein>
    <recommendedName>
        <fullName evidence="4">TNase-like domain-containing protein</fullName>
    </recommendedName>
</protein>
<dbReference type="GO" id="GO:0016787">
    <property type="term" value="F:hydrolase activity"/>
    <property type="evidence" value="ECO:0007669"/>
    <property type="project" value="UniProtKB-KW"/>
</dbReference>
<dbReference type="PANTHER" id="PTHR12302">
    <property type="entry name" value="EBNA2 BINDING PROTEIN P100"/>
    <property type="match status" value="1"/>
</dbReference>
<keyword evidence="3" id="KW-0378">Hydrolase</keyword>
<sequence>MRKLIYFLSIIVTAGIAWFGTEGSVSKANSSSPVRISTISQLPLSESSSVISASSVDNLRLTSCQVSSVYDGDTFHCRVGNQTIKVRLLGIDAPEVKQTYGQESASFLRSLVVGKTIKLFTTGTDRYKRYLGNAFLPQGNGYLNVNQYLLEKGQVWFYRYSNKNTELYTVYGRVESKARNGKVGLWNPSLYSNGRPVEPKTWRDSSKR</sequence>
<dbReference type="SMART" id="SM00318">
    <property type="entry name" value="SNc"/>
    <property type="match status" value="1"/>
</dbReference>
<evidence type="ECO:0000256" key="1">
    <source>
        <dbReference type="ARBA" id="ARBA00022722"/>
    </source>
</evidence>
<accession>A0A3A1XYH8</accession>
<comment type="caution">
    <text evidence="5">The sequence shown here is derived from an EMBL/GenBank/DDBJ whole genome shotgun (WGS) entry which is preliminary data.</text>
</comment>
<dbReference type="Proteomes" id="UP000265691">
    <property type="component" value="Unassembled WGS sequence"/>
</dbReference>
<gene>
    <name evidence="5" type="ORF">CKF54_08040</name>
</gene>
<dbReference type="InterPro" id="IPR016071">
    <property type="entry name" value="Staphylococal_nuclease_OB-fold"/>
</dbReference>
<dbReference type="RefSeq" id="WP_119525825.1">
    <property type="nucleotide sequence ID" value="NZ_NRHC01000161.1"/>
</dbReference>
<dbReference type="OrthoDB" id="9805504at2"/>
<dbReference type="InterPro" id="IPR035437">
    <property type="entry name" value="SNase_OB-fold_sf"/>
</dbReference>
<evidence type="ECO:0000256" key="2">
    <source>
        <dbReference type="ARBA" id="ARBA00022759"/>
    </source>
</evidence>
<evidence type="ECO:0000259" key="4">
    <source>
        <dbReference type="PROSITE" id="PS50830"/>
    </source>
</evidence>
<keyword evidence="6" id="KW-1185">Reference proteome</keyword>
<keyword evidence="2" id="KW-0255">Endonuclease</keyword>
<dbReference type="GO" id="GO:0004519">
    <property type="term" value="F:endonuclease activity"/>
    <property type="evidence" value="ECO:0007669"/>
    <property type="project" value="UniProtKB-KW"/>
</dbReference>
<dbReference type="EMBL" id="NRHC01000161">
    <property type="protein sequence ID" value="RIY31033.1"/>
    <property type="molecule type" value="Genomic_DNA"/>
</dbReference>
<proteinExistence type="predicted"/>
<dbReference type="PROSITE" id="PS50830">
    <property type="entry name" value="TNASE_3"/>
    <property type="match status" value="1"/>
</dbReference>
<dbReference type="Gene3D" id="2.40.50.90">
    <property type="match status" value="1"/>
</dbReference>
<evidence type="ECO:0000313" key="6">
    <source>
        <dbReference type="Proteomes" id="UP000265691"/>
    </source>
</evidence>
<evidence type="ECO:0000313" key="5">
    <source>
        <dbReference type="EMBL" id="RIY31033.1"/>
    </source>
</evidence>
<dbReference type="SUPFAM" id="SSF50199">
    <property type="entry name" value="Staphylococcal nuclease"/>
    <property type="match status" value="1"/>
</dbReference>
<evidence type="ECO:0000256" key="3">
    <source>
        <dbReference type="ARBA" id="ARBA00022801"/>
    </source>
</evidence>